<reference evidence="2 3" key="1">
    <citation type="submission" date="2020-08" db="EMBL/GenBank/DDBJ databases">
        <title>Sequencing the genomes of 1000 actinobacteria strains.</title>
        <authorList>
            <person name="Klenk H.-P."/>
        </authorList>
    </citation>
    <scope>NUCLEOTIDE SEQUENCE [LARGE SCALE GENOMIC DNA]</scope>
    <source>
        <strain evidence="2 3">DSM 43851</strain>
    </source>
</reference>
<comment type="caution">
    <text evidence="2">The sequence shown here is derived from an EMBL/GenBank/DDBJ whole genome shotgun (WGS) entry which is preliminary data.</text>
</comment>
<sequence length="363" mass="39264">MTNRPERIESATRRTLLKSVALAAVVPAAAGLLGGPLAGSATAAEPDPLPDYAPVPAASVGPALNTDGYYVSRIQGNLYWVTDSFYQAMFLTTREGVVLVDAPPTIGRNLLRAITEVTRANGMPNRVTHLIYSHSHADHIGASVIFGKDVVRIGHTETRRLLLLDRDPNRPAPTETFEDRYVLKVGGERLELAHHGPNHSPDNIFVYAPAQRTLMVVDVLYPGWVPFKNLAVSQDIPAWVKAHDVAMAYPWQTLVGGHLGRLGVRADGDIQKQYMADLDAAVRNASATVDPTPYFEKYGPSGNAWAIFKAYLDAVARQAAEPVTAKYAGLLAAADVFTFDNAFALLESHRIDGGLLGPFGIHP</sequence>
<dbReference type="InterPro" id="IPR036866">
    <property type="entry name" value="RibonucZ/Hydroxyglut_hydro"/>
</dbReference>
<dbReference type="PANTHER" id="PTHR42951">
    <property type="entry name" value="METALLO-BETA-LACTAMASE DOMAIN-CONTAINING"/>
    <property type="match status" value="1"/>
</dbReference>
<dbReference type="InterPro" id="IPR006311">
    <property type="entry name" value="TAT_signal"/>
</dbReference>
<accession>A0A7W9NLN8</accession>
<dbReference type="EMBL" id="JACHIR010000001">
    <property type="protein sequence ID" value="MBB5896513.1"/>
    <property type="molecule type" value="Genomic_DNA"/>
</dbReference>
<dbReference type="GO" id="GO:0016787">
    <property type="term" value="F:hydrolase activity"/>
    <property type="evidence" value="ECO:0007669"/>
    <property type="project" value="UniProtKB-KW"/>
</dbReference>
<evidence type="ECO:0000313" key="2">
    <source>
        <dbReference type="EMBL" id="MBB5896513.1"/>
    </source>
</evidence>
<dbReference type="Gene3D" id="3.60.15.10">
    <property type="entry name" value="Ribonuclease Z/Hydroxyacylglutathione hydrolase-like"/>
    <property type="match status" value="1"/>
</dbReference>
<dbReference type="PANTHER" id="PTHR42951:SF22">
    <property type="entry name" value="METALLO BETA-LACTAMASE SUPERFAMILY LIPOPROTEIN"/>
    <property type="match status" value="1"/>
</dbReference>
<keyword evidence="2" id="KW-0378">Hydrolase</keyword>
<dbReference type="SMART" id="SM00849">
    <property type="entry name" value="Lactamase_B"/>
    <property type="match status" value="1"/>
</dbReference>
<evidence type="ECO:0000259" key="1">
    <source>
        <dbReference type="SMART" id="SM00849"/>
    </source>
</evidence>
<evidence type="ECO:0000313" key="3">
    <source>
        <dbReference type="Proteomes" id="UP000585638"/>
    </source>
</evidence>
<dbReference type="InterPro" id="IPR050855">
    <property type="entry name" value="NDM-1-like"/>
</dbReference>
<dbReference type="AlphaFoldDB" id="A0A7W9NLN8"/>
<dbReference type="RefSeq" id="WP_184868155.1">
    <property type="nucleotide sequence ID" value="NZ_BAAAWY010000016.1"/>
</dbReference>
<dbReference type="PROSITE" id="PS51318">
    <property type="entry name" value="TAT"/>
    <property type="match status" value="1"/>
</dbReference>
<proteinExistence type="predicted"/>
<keyword evidence="3" id="KW-1185">Reference proteome</keyword>
<organism evidence="2 3">
    <name type="scientific">Kutzneria kofuensis</name>
    <dbReference type="NCBI Taxonomy" id="103725"/>
    <lineage>
        <taxon>Bacteria</taxon>
        <taxon>Bacillati</taxon>
        <taxon>Actinomycetota</taxon>
        <taxon>Actinomycetes</taxon>
        <taxon>Pseudonocardiales</taxon>
        <taxon>Pseudonocardiaceae</taxon>
        <taxon>Kutzneria</taxon>
    </lineage>
</organism>
<dbReference type="Proteomes" id="UP000585638">
    <property type="component" value="Unassembled WGS sequence"/>
</dbReference>
<dbReference type="SUPFAM" id="SSF56281">
    <property type="entry name" value="Metallo-hydrolase/oxidoreductase"/>
    <property type="match status" value="1"/>
</dbReference>
<feature type="domain" description="Metallo-beta-lactamase" evidence="1">
    <location>
        <begin position="85"/>
        <end position="258"/>
    </location>
</feature>
<dbReference type="Pfam" id="PF00753">
    <property type="entry name" value="Lactamase_B"/>
    <property type="match status" value="1"/>
</dbReference>
<name>A0A7W9NLN8_9PSEU</name>
<dbReference type="InterPro" id="IPR001279">
    <property type="entry name" value="Metallo-B-lactamas"/>
</dbReference>
<protein>
    <submittedName>
        <fullName evidence="2">Glyoxylase-like metal-dependent hydrolase (Beta-lactamase superfamily II)</fullName>
    </submittedName>
</protein>
<gene>
    <name evidence="2" type="ORF">BJ998_007709</name>
</gene>
<dbReference type="CDD" id="cd16276">
    <property type="entry name" value="metallo-hydrolase-like_MBL-fold"/>
    <property type="match status" value="1"/>
</dbReference>